<keyword evidence="12" id="KW-1185">Reference proteome</keyword>
<sequence>MITKEYLNQLPNTNLYSRSFTDDNCITPNNETASCKPLYKCPQLLEVLITQKKEAIDFVRESHCGSWSSETQPFVCCGTKSSRTAANDSYDQVTVRASPTRQKISDKRFCGFQHTDDYFYAGNVTAIDEFPWLGVFKYKRDSDLEQNDDEDFYEFGCAGSLINNRYVLTAAQCLRLATSTVVAVRFGEYNIKHDVDCVKFSDIDDCSNPVEDVGIERKIKHPNYNRRTGVNDIALLRLNRSVSYSDYIRPICLPDAETRYARIGEIMTLTGFGRVATDKNYAIIKKRITSRLISNEQCRTEFSDIKDRNRYVTDNIMCTKELADNKDRSCEGDSGGPLMFSHRTQWHIEGIAVWSTAECSIDYPFAYTRVANYIDWIERTVVS</sequence>
<keyword evidence="2" id="KW-0732">Signal</keyword>
<dbReference type="GO" id="GO:0004252">
    <property type="term" value="F:serine-type endopeptidase activity"/>
    <property type="evidence" value="ECO:0007669"/>
    <property type="project" value="UniProtKB-UniRule"/>
</dbReference>
<dbReference type="EMBL" id="VVIM01000006">
    <property type="protein sequence ID" value="KAB0797253.1"/>
    <property type="molecule type" value="Genomic_DNA"/>
</dbReference>
<gene>
    <name evidence="11" type="ORF">PPYR_08247</name>
</gene>
<evidence type="ECO:0000256" key="5">
    <source>
        <dbReference type="ARBA" id="ARBA00023157"/>
    </source>
</evidence>
<dbReference type="GO" id="GO:0005576">
    <property type="term" value="C:extracellular region"/>
    <property type="evidence" value="ECO:0007669"/>
    <property type="project" value="UniProtKB-SubCell"/>
</dbReference>
<proteinExistence type="inferred from homology"/>
<keyword evidence="1 8" id="KW-0645">Protease</keyword>
<keyword evidence="4 8" id="KW-0720">Serine protease</keyword>
<keyword evidence="8" id="KW-0964">Secreted</keyword>
<comment type="domain">
    <text evidence="8">The clip domain consists of 35-55 residues which are 'knitted' together usually by 3 conserved disulfide bonds forming a clip-like compact structure.</text>
</comment>
<evidence type="ECO:0000256" key="4">
    <source>
        <dbReference type="ARBA" id="ARBA00022825"/>
    </source>
</evidence>
<keyword evidence="3 8" id="KW-0378">Hydrolase</keyword>
<evidence type="ECO:0000256" key="8">
    <source>
        <dbReference type="RuleBase" id="RU366078"/>
    </source>
</evidence>
<evidence type="ECO:0000256" key="2">
    <source>
        <dbReference type="ARBA" id="ARBA00022729"/>
    </source>
</evidence>
<dbReference type="AlphaFoldDB" id="A0A5N4AIY0"/>
<dbReference type="InterPro" id="IPR038565">
    <property type="entry name" value="CLIP_sf"/>
</dbReference>
<dbReference type="InterPro" id="IPR051333">
    <property type="entry name" value="CLIP_Serine_Protease"/>
</dbReference>
<dbReference type="SMART" id="SM00020">
    <property type="entry name" value="Tryp_SPc"/>
    <property type="match status" value="1"/>
</dbReference>
<dbReference type="PANTHER" id="PTHR24260:SF145">
    <property type="entry name" value="FI17609P1-RELATED"/>
    <property type="match status" value="1"/>
</dbReference>
<evidence type="ECO:0000313" key="11">
    <source>
        <dbReference type="EMBL" id="KAB0797253.1"/>
    </source>
</evidence>
<keyword evidence="5" id="KW-1015">Disulfide bond</keyword>
<organism evidence="11 12">
    <name type="scientific">Photinus pyralis</name>
    <name type="common">Common eastern firefly</name>
    <name type="synonym">Lampyris pyralis</name>
    <dbReference type="NCBI Taxonomy" id="7054"/>
    <lineage>
        <taxon>Eukaryota</taxon>
        <taxon>Metazoa</taxon>
        <taxon>Ecdysozoa</taxon>
        <taxon>Arthropoda</taxon>
        <taxon>Hexapoda</taxon>
        <taxon>Insecta</taxon>
        <taxon>Pterygota</taxon>
        <taxon>Neoptera</taxon>
        <taxon>Endopterygota</taxon>
        <taxon>Coleoptera</taxon>
        <taxon>Polyphaga</taxon>
        <taxon>Elateriformia</taxon>
        <taxon>Elateroidea</taxon>
        <taxon>Lampyridae</taxon>
        <taxon>Lampyrinae</taxon>
        <taxon>Photinus</taxon>
    </lineage>
</organism>
<feature type="domain" description="Clip" evidence="10">
    <location>
        <begin position="24"/>
        <end position="77"/>
    </location>
</feature>
<evidence type="ECO:0000256" key="1">
    <source>
        <dbReference type="ARBA" id="ARBA00022670"/>
    </source>
</evidence>
<dbReference type="SMART" id="SM00680">
    <property type="entry name" value="CLIP"/>
    <property type="match status" value="1"/>
</dbReference>
<dbReference type="Gene3D" id="3.30.1640.30">
    <property type="match status" value="1"/>
</dbReference>
<dbReference type="EC" id="3.4.21.-" evidence="8"/>
<evidence type="ECO:0000313" key="12">
    <source>
        <dbReference type="Proteomes" id="UP000327044"/>
    </source>
</evidence>
<dbReference type="Proteomes" id="UP000327044">
    <property type="component" value="Unassembled WGS sequence"/>
</dbReference>
<evidence type="ECO:0000256" key="3">
    <source>
        <dbReference type="ARBA" id="ARBA00022801"/>
    </source>
</evidence>
<dbReference type="InterPro" id="IPR043504">
    <property type="entry name" value="Peptidase_S1_PA_chymotrypsin"/>
</dbReference>
<dbReference type="InParanoid" id="A0A5N4AIY0"/>
<evidence type="ECO:0000256" key="6">
    <source>
        <dbReference type="ARBA" id="ARBA00023180"/>
    </source>
</evidence>
<comment type="similarity">
    <text evidence="7 8">Belongs to the peptidase S1 family. CLIP subfamily.</text>
</comment>
<dbReference type="Pfam" id="PF00089">
    <property type="entry name" value="Trypsin"/>
    <property type="match status" value="1"/>
</dbReference>
<dbReference type="InterPro" id="IPR001314">
    <property type="entry name" value="Peptidase_S1A"/>
</dbReference>
<comment type="caution">
    <text evidence="11">The sequence shown here is derived from an EMBL/GenBank/DDBJ whole genome shotgun (WGS) entry which is preliminary data.</text>
</comment>
<dbReference type="GO" id="GO:0006508">
    <property type="term" value="P:proteolysis"/>
    <property type="evidence" value="ECO:0007669"/>
    <property type="project" value="UniProtKB-KW"/>
</dbReference>
<feature type="domain" description="Peptidase S1" evidence="9">
    <location>
        <begin position="119"/>
        <end position="382"/>
    </location>
</feature>
<dbReference type="PROSITE" id="PS51888">
    <property type="entry name" value="CLIP"/>
    <property type="match status" value="1"/>
</dbReference>
<dbReference type="SUPFAM" id="SSF50494">
    <property type="entry name" value="Trypsin-like serine proteases"/>
    <property type="match status" value="1"/>
</dbReference>
<dbReference type="PROSITE" id="PS50240">
    <property type="entry name" value="TRYPSIN_DOM"/>
    <property type="match status" value="1"/>
</dbReference>
<keyword evidence="6" id="KW-0325">Glycoprotein</keyword>
<dbReference type="Pfam" id="PF12032">
    <property type="entry name" value="CLIP"/>
    <property type="match status" value="1"/>
</dbReference>
<dbReference type="PRINTS" id="PR00722">
    <property type="entry name" value="CHYMOTRYPSIN"/>
</dbReference>
<accession>A0A5N4AIY0</accession>
<dbReference type="Gene3D" id="2.40.10.10">
    <property type="entry name" value="Trypsin-like serine proteases"/>
    <property type="match status" value="2"/>
</dbReference>
<reference evidence="11 12" key="1">
    <citation type="journal article" date="2018" name="Elife">
        <title>Firefly genomes illuminate parallel origins of bioluminescence in beetles.</title>
        <authorList>
            <person name="Fallon T.R."/>
            <person name="Lower S.E."/>
            <person name="Chang C.H."/>
            <person name="Bessho-Uehara M."/>
            <person name="Martin G.J."/>
            <person name="Bewick A.J."/>
            <person name="Behringer M."/>
            <person name="Debat H.J."/>
            <person name="Wong I."/>
            <person name="Day J.C."/>
            <person name="Suvorov A."/>
            <person name="Silva C.J."/>
            <person name="Stanger-Hall K.F."/>
            <person name="Hall D.W."/>
            <person name="Schmitz R.J."/>
            <person name="Nelson D.R."/>
            <person name="Lewis S.M."/>
            <person name="Shigenobu S."/>
            <person name="Bybee S.M."/>
            <person name="Larracuente A.M."/>
            <person name="Oba Y."/>
            <person name="Weng J.K."/>
        </authorList>
    </citation>
    <scope>NUCLEOTIDE SEQUENCE [LARGE SCALE GENOMIC DNA]</scope>
    <source>
        <strain evidence="11">1611_PpyrPB1</strain>
        <tissue evidence="11">Whole body</tissue>
    </source>
</reference>
<evidence type="ECO:0000259" key="9">
    <source>
        <dbReference type="PROSITE" id="PS50240"/>
    </source>
</evidence>
<comment type="subcellular location">
    <subcellularLocation>
        <location evidence="8">Secreted</location>
    </subcellularLocation>
</comment>
<name>A0A5N4AIY0_PHOPY</name>
<dbReference type="InterPro" id="IPR022700">
    <property type="entry name" value="CLIP"/>
</dbReference>
<dbReference type="FunFam" id="2.40.10.10:FF:000028">
    <property type="entry name" value="Serine protease easter"/>
    <property type="match status" value="1"/>
</dbReference>
<dbReference type="InterPro" id="IPR009003">
    <property type="entry name" value="Peptidase_S1_PA"/>
</dbReference>
<evidence type="ECO:0000259" key="10">
    <source>
        <dbReference type="PROSITE" id="PS51888"/>
    </source>
</evidence>
<dbReference type="PANTHER" id="PTHR24260">
    <property type="match status" value="1"/>
</dbReference>
<protein>
    <recommendedName>
        <fullName evidence="8">CLIP domain-containing serine protease</fullName>
        <ecNumber evidence="8">3.4.21.-</ecNumber>
    </recommendedName>
</protein>
<dbReference type="InterPro" id="IPR001254">
    <property type="entry name" value="Trypsin_dom"/>
</dbReference>
<evidence type="ECO:0000256" key="7">
    <source>
        <dbReference type="ARBA" id="ARBA00024195"/>
    </source>
</evidence>
<dbReference type="CDD" id="cd00190">
    <property type="entry name" value="Tryp_SPc"/>
    <property type="match status" value="1"/>
</dbReference>